<protein>
    <recommendedName>
        <fullName evidence="4">Acetylserotonin methytransferase-like protein</fullName>
    </recommendedName>
</protein>
<evidence type="ECO:0008006" key="4">
    <source>
        <dbReference type="Google" id="ProtNLM"/>
    </source>
</evidence>
<dbReference type="Proteomes" id="UP000054481">
    <property type="component" value="Unassembled WGS sequence"/>
</dbReference>
<feature type="compositionally biased region" description="Low complexity" evidence="1">
    <location>
        <begin position="304"/>
        <end position="319"/>
    </location>
</feature>
<feature type="compositionally biased region" description="Pro residues" evidence="1">
    <location>
        <begin position="478"/>
        <end position="487"/>
    </location>
</feature>
<gene>
    <name evidence="2" type="ORF">HIM_06822</name>
</gene>
<dbReference type="OrthoDB" id="5383338at2759"/>
<feature type="region of interest" description="Disordered" evidence="1">
    <location>
        <begin position="288"/>
        <end position="321"/>
    </location>
</feature>
<sequence length="591" mass="64791">MSPQSQAGLSLFPNSSSSRCLPLHRPPTARRTQSSPDSPEPASPPRDHAGSDDRPGAHQQQQTFAPIEFEPPRLDDNRVTLWPQPSKAQTDDSPSTLPPISQPSTPLTQPKRPARIPLRIDTGSSQTRAPVRETEPQQWPLAEEIRLPPLAPPLRSIFPTYNPHLPLEQQEYAPTHTSPSSIPRAVISRQSYFQGPPSPEATGARSRSQWPLRPHAQEPPTVPKPCTTSQLRGLWKATNGWKASSSEGRVYCLALSRLRDAPVYTLSSASAQPFYKLRLDPTSVSANVSLTRHDPGKPYKAPKADLASSTSSASSGSKASDAKAWREALSTTLEEEARRHAPQDGLIALLMPSPAAKMALRRASDPMAAVTAENECARLVWDDDSATHFLVHPALATPFCVTVDRSPAYSRTVYTLEHHESPRHLVKLTRDGTGGGWIELDTSIASKIESYYILDVAVTALLLVASADDRNSVTPPETFDPPPPPPAVLANGGRRSSGKFSILSSRREEWRKKKSKRGSMEEFEIDVESQDGSMDKDSRRKKSSAKKPFLLRAVVKVAKGLCKCVLWAVMVVLKCMAAVFKLLYKCVGSKY</sequence>
<evidence type="ECO:0000313" key="3">
    <source>
        <dbReference type="Proteomes" id="UP000054481"/>
    </source>
</evidence>
<evidence type="ECO:0000313" key="2">
    <source>
        <dbReference type="EMBL" id="KJZ73704.1"/>
    </source>
</evidence>
<dbReference type="EMBL" id="KQ030532">
    <property type="protein sequence ID" value="KJZ73704.1"/>
    <property type="molecule type" value="Genomic_DNA"/>
</dbReference>
<feature type="region of interest" description="Disordered" evidence="1">
    <location>
        <begin position="1"/>
        <end position="139"/>
    </location>
</feature>
<name>A0A0F8A4J8_9HYPO</name>
<accession>A0A0F8A4J8</accession>
<feature type="region of interest" description="Disordered" evidence="1">
    <location>
        <begin position="192"/>
        <end position="228"/>
    </location>
</feature>
<keyword evidence="3" id="KW-1185">Reference proteome</keyword>
<feature type="compositionally biased region" description="Polar residues" evidence="1">
    <location>
        <begin position="1"/>
        <end position="19"/>
    </location>
</feature>
<dbReference type="AlphaFoldDB" id="A0A0F8A4J8"/>
<organism evidence="2 3">
    <name type="scientific">Hirsutella minnesotensis 3608</name>
    <dbReference type="NCBI Taxonomy" id="1043627"/>
    <lineage>
        <taxon>Eukaryota</taxon>
        <taxon>Fungi</taxon>
        <taxon>Dikarya</taxon>
        <taxon>Ascomycota</taxon>
        <taxon>Pezizomycotina</taxon>
        <taxon>Sordariomycetes</taxon>
        <taxon>Hypocreomycetidae</taxon>
        <taxon>Hypocreales</taxon>
        <taxon>Ophiocordycipitaceae</taxon>
        <taxon>Hirsutella</taxon>
    </lineage>
</organism>
<feature type="compositionally biased region" description="Polar residues" evidence="1">
    <location>
        <begin position="86"/>
        <end position="95"/>
    </location>
</feature>
<feature type="region of interest" description="Disordered" evidence="1">
    <location>
        <begin position="472"/>
        <end position="498"/>
    </location>
</feature>
<evidence type="ECO:0000256" key="1">
    <source>
        <dbReference type="SAM" id="MobiDB-lite"/>
    </source>
</evidence>
<proteinExistence type="predicted"/>
<reference evidence="2 3" key="1">
    <citation type="journal article" date="2014" name="Genome Biol. Evol.">
        <title>Comparative genomics and transcriptomics analyses reveal divergent lifestyle features of nematode endoparasitic fungus Hirsutella minnesotensis.</title>
        <authorList>
            <person name="Lai Y."/>
            <person name="Liu K."/>
            <person name="Zhang X."/>
            <person name="Zhang X."/>
            <person name="Li K."/>
            <person name="Wang N."/>
            <person name="Shu C."/>
            <person name="Wu Y."/>
            <person name="Wang C."/>
            <person name="Bushley K.E."/>
            <person name="Xiang M."/>
            <person name="Liu X."/>
        </authorList>
    </citation>
    <scope>NUCLEOTIDE SEQUENCE [LARGE SCALE GENOMIC DNA]</scope>
    <source>
        <strain evidence="2 3">3608</strain>
    </source>
</reference>
<feature type="compositionally biased region" description="Basic and acidic residues" evidence="1">
    <location>
        <begin position="45"/>
        <end position="56"/>
    </location>
</feature>